<dbReference type="Pfam" id="PF13602">
    <property type="entry name" value="ADH_zinc_N_2"/>
    <property type="match status" value="1"/>
</dbReference>
<dbReference type="SMART" id="SM00829">
    <property type="entry name" value="PKS_ER"/>
    <property type="match status" value="1"/>
</dbReference>
<dbReference type="RefSeq" id="WP_209265172.1">
    <property type="nucleotide sequence ID" value="NZ_JAFFZN010000010.1"/>
</dbReference>
<dbReference type="Pfam" id="PF08240">
    <property type="entry name" value="ADH_N"/>
    <property type="match status" value="1"/>
</dbReference>
<dbReference type="SUPFAM" id="SSF50129">
    <property type="entry name" value="GroES-like"/>
    <property type="match status" value="1"/>
</dbReference>
<feature type="domain" description="Enoyl reductase (ER)" evidence="1">
    <location>
        <begin position="10"/>
        <end position="298"/>
    </location>
</feature>
<reference evidence="2 3" key="1">
    <citation type="submission" date="2021-02" db="EMBL/GenBank/DDBJ databases">
        <title>Streptomyces spirodelae sp. nov., isolated from duckweed.</title>
        <authorList>
            <person name="Saimee Y."/>
            <person name="Duangmal K."/>
        </authorList>
    </citation>
    <scope>NUCLEOTIDE SEQUENCE [LARGE SCALE GENOMIC DNA]</scope>
    <source>
        <strain evidence="2 3">DW4-2</strain>
    </source>
</reference>
<dbReference type="InterPro" id="IPR013154">
    <property type="entry name" value="ADH-like_N"/>
</dbReference>
<proteinExistence type="predicted"/>
<protein>
    <submittedName>
        <fullName evidence="2">NADP-dependent oxidoreductase</fullName>
    </submittedName>
</protein>
<dbReference type="SUPFAM" id="SSF51735">
    <property type="entry name" value="NAD(P)-binding Rossmann-fold domains"/>
    <property type="match status" value="1"/>
</dbReference>
<dbReference type="PANTHER" id="PTHR11695">
    <property type="entry name" value="ALCOHOL DEHYDROGENASE RELATED"/>
    <property type="match status" value="1"/>
</dbReference>
<evidence type="ECO:0000259" key="1">
    <source>
        <dbReference type="SMART" id="SM00829"/>
    </source>
</evidence>
<dbReference type="EMBL" id="JAFFZN010000010">
    <property type="protein sequence ID" value="MBO8186349.1"/>
    <property type="molecule type" value="Genomic_DNA"/>
</dbReference>
<gene>
    <name evidence="2" type="ORF">JW592_12845</name>
</gene>
<dbReference type="InterPro" id="IPR011032">
    <property type="entry name" value="GroES-like_sf"/>
</dbReference>
<comment type="caution">
    <text evidence="2">The sequence shown here is derived from an EMBL/GenBank/DDBJ whole genome shotgun (WGS) entry which is preliminary data.</text>
</comment>
<evidence type="ECO:0000313" key="2">
    <source>
        <dbReference type="EMBL" id="MBO8186349.1"/>
    </source>
</evidence>
<name>A0ABS3WTA4_9ACTN</name>
<dbReference type="Proteomes" id="UP001518976">
    <property type="component" value="Unassembled WGS sequence"/>
</dbReference>
<dbReference type="InterPro" id="IPR036291">
    <property type="entry name" value="NAD(P)-bd_dom_sf"/>
</dbReference>
<evidence type="ECO:0000313" key="3">
    <source>
        <dbReference type="Proteomes" id="UP001518976"/>
    </source>
</evidence>
<accession>A0ABS3WTA4</accession>
<dbReference type="InterPro" id="IPR050700">
    <property type="entry name" value="YIM1/Zinc_Alcohol_DH_Fams"/>
</dbReference>
<dbReference type="PANTHER" id="PTHR11695:SF294">
    <property type="entry name" value="RETICULON-4-INTERACTING PROTEIN 1, MITOCHONDRIAL"/>
    <property type="match status" value="1"/>
</dbReference>
<dbReference type="Gene3D" id="3.40.50.720">
    <property type="entry name" value="NAD(P)-binding Rossmann-like Domain"/>
    <property type="match status" value="1"/>
</dbReference>
<keyword evidence="3" id="KW-1185">Reference proteome</keyword>
<dbReference type="Gene3D" id="3.90.180.10">
    <property type="entry name" value="Medium-chain alcohol dehydrogenases, catalytic domain"/>
    <property type="match status" value="1"/>
</dbReference>
<sequence length="304" mass="31887">MKAVRIHQPGGPEGLVYEEAPEPYAGVGDVLVRVHAASFTPGELDWPVTWVDRGGRDRTPVVPAHEVSGVVTAVGYGTTGLRVGDRVYGLTDRHRDGAAAEYLSAEARDLAVLPDTVTHVAAAALAMPGLTAWQALFSHGQLAAGRSVVVHGAGGGVGSVAVQLARDTGAHVIGTDRSSQREVAIEAGVHEFVDLDRHWFDGRADLVFDTVGGDVLARSAAVVRPGGTLVSISAPPPAVSGGRAVYFIVEPDRAQLTELADRVRTGRLRPMVEATYALPDARQAFLAKHNGVPGKIVLKAVDDD</sequence>
<dbReference type="CDD" id="cd05289">
    <property type="entry name" value="MDR_like_2"/>
    <property type="match status" value="1"/>
</dbReference>
<dbReference type="InterPro" id="IPR020843">
    <property type="entry name" value="ER"/>
</dbReference>
<organism evidence="2 3">
    <name type="scientific">Streptomyces spirodelae</name>
    <dbReference type="NCBI Taxonomy" id="2812904"/>
    <lineage>
        <taxon>Bacteria</taxon>
        <taxon>Bacillati</taxon>
        <taxon>Actinomycetota</taxon>
        <taxon>Actinomycetes</taxon>
        <taxon>Kitasatosporales</taxon>
        <taxon>Streptomycetaceae</taxon>
        <taxon>Streptomyces</taxon>
    </lineage>
</organism>